<dbReference type="Proteomes" id="UP000474957">
    <property type="component" value="Unassembled WGS sequence"/>
</dbReference>
<dbReference type="PROSITE" id="PS00330">
    <property type="entry name" value="HEMOLYSIN_CALCIUM"/>
    <property type="match status" value="1"/>
</dbReference>
<dbReference type="SUPFAM" id="SSF51120">
    <property type="entry name" value="beta-Roll"/>
    <property type="match status" value="1"/>
</dbReference>
<evidence type="ECO:0000259" key="5">
    <source>
        <dbReference type="Pfam" id="PF08548"/>
    </source>
</evidence>
<evidence type="ECO:0000313" key="7">
    <source>
        <dbReference type="Proteomes" id="UP000474957"/>
    </source>
</evidence>
<gene>
    <name evidence="6" type="ORF">GE300_07800</name>
</gene>
<dbReference type="Gene3D" id="2.130.10.10">
    <property type="entry name" value="YVTN repeat-like/Quinoprotein amine dehydrogenase"/>
    <property type="match status" value="1"/>
</dbReference>
<feature type="domain" description="Peptidase M10 serralysin C-terminal" evidence="5">
    <location>
        <begin position="407"/>
        <end position="454"/>
    </location>
</feature>
<sequence length="500" mass="53452">MGTVIEFGFVIVADSLAPIYGVSDLEFVSGPGGDYLIAGSELQGSVTSFRIEAGSLPQVAARVERSDATGTDALSDLVLVPRPDGADVLTLGRYDDNYALFGLDAGGGLTLEQQLGGDPALYARGLAGTAFASGDRSYIYSTRFGAPGFEVFRIDRYDVVTHIQTVNDTAWRRLGDVTDLHAGVLHGRQMLFAASAGDPGVHSFDVRDNGKLLLGDRAVPQNAGHFASASDLETVQIGPRAFLLVAAAESDSITVLRVSQGARLNMVDDEEDTLDTRFEGVRDIEVFQTLDRTFVVAAGSDDGVSLFELTYRGKLVHLESVRDEFFTTLADVSSLEVQVVDGTAYVYVGSTLEDGVTELIVDLSRSGQDLRGDAVPDHIVGTAGDDVIWGMGRSDTLLGKGGDDRLIDGRGRDVLTGGAGADVFEFLPDGRTDWITDFQPGIDRIDLTDFDHVNHPSSVYLGARINGAVIKVGADIIRLASPDGEPWDLSAWKDDMFIFG</sequence>
<keyword evidence="3" id="KW-0964">Secreted</keyword>
<comment type="caution">
    <text evidence="6">The sequence shown here is derived from an EMBL/GenBank/DDBJ whole genome shotgun (WGS) entry which is preliminary data.</text>
</comment>
<dbReference type="AlphaFoldDB" id="A0A6L5YZ01"/>
<reference evidence="6 7" key="1">
    <citation type="submission" date="2019-10" db="EMBL/GenBank/DDBJ databases">
        <title>Cognatihalovulum marinum gen. nov. sp. nov., a new member of the family Rhodobacteraceae isolated from deep seawater of the Northwest Indian Ocean.</title>
        <authorList>
            <person name="Ruan C."/>
            <person name="Wang J."/>
            <person name="Zheng X."/>
            <person name="Song L."/>
            <person name="Zhu Y."/>
            <person name="Huang Y."/>
            <person name="Lu Z."/>
            <person name="Du W."/>
            <person name="Huang L."/>
            <person name="Dai X."/>
        </authorList>
    </citation>
    <scope>NUCLEOTIDE SEQUENCE [LARGE SCALE GENOMIC DNA]</scope>
    <source>
        <strain evidence="6 7">2CG4</strain>
    </source>
</reference>
<dbReference type="GO" id="GO:0005509">
    <property type="term" value="F:calcium ion binding"/>
    <property type="evidence" value="ECO:0007669"/>
    <property type="project" value="InterPro"/>
</dbReference>
<dbReference type="GO" id="GO:0005615">
    <property type="term" value="C:extracellular space"/>
    <property type="evidence" value="ECO:0007669"/>
    <property type="project" value="InterPro"/>
</dbReference>
<proteinExistence type="predicted"/>
<evidence type="ECO:0000256" key="4">
    <source>
        <dbReference type="ARBA" id="ARBA00022737"/>
    </source>
</evidence>
<dbReference type="SUPFAM" id="SSF75011">
    <property type="entry name" value="3-carboxy-cis,cis-mucoante lactonizing enzyme"/>
    <property type="match status" value="1"/>
</dbReference>
<evidence type="ECO:0000256" key="2">
    <source>
        <dbReference type="ARBA" id="ARBA00004613"/>
    </source>
</evidence>
<dbReference type="RefSeq" id="WP_154445995.1">
    <property type="nucleotide sequence ID" value="NZ_WIND01000004.1"/>
</dbReference>
<evidence type="ECO:0000256" key="3">
    <source>
        <dbReference type="ARBA" id="ARBA00022525"/>
    </source>
</evidence>
<name>A0A6L5YZ01_9RHOB</name>
<dbReference type="InterPro" id="IPR018511">
    <property type="entry name" value="Hemolysin-typ_Ca-bd_CS"/>
</dbReference>
<organism evidence="6 7">
    <name type="scientific">Halovulum marinum</name>
    <dbReference type="NCBI Taxonomy" id="2662447"/>
    <lineage>
        <taxon>Bacteria</taxon>
        <taxon>Pseudomonadati</taxon>
        <taxon>Pseudomonadota</taxon>
        <taxon>Alphaproteobacteria</taxon>
        <taxon>Rhodobacterales</taxon>
        <taxon>Paracoccaceae</taxon>
        <taxon>Halovulum</taxon>
    </lineage>
</organism>
<dbReference type="InterPro" id="IPR015943">
    <property type="entry name" value="WD40/YVTN_repeat-like_dom_sf"/>
</dbReference>
<dbReference type="Gene3D" id="2.150.10.10">
    <property type="entry name" value="Serralysin-like metalloprotease, C-terminal"/>
    <property type="match status" value="1"/>
</dbReference>
<accession>A0A6L5YZ01</accession>
<comment type="cofactor">
    <cofactor evidence="1">
        <name>Ca(2+)</name>
        <dbReference type="ChEBI" id="CHEBI:29108"/>
    </cofactor>
</comment>
<keyword evidence="7" id="KW-1185">Reference proteome</keyword>
<protein>
    <recommendedName>
        <fullName evidence="5">Peptidase M10 serralysin C-terminal domain-containing protein</fullName>
    </recommendedName>
</protein>
<dbReference type="Pfam" id="PF08548">
    <property type="entry name" value="Peptidase_M10_C"/>
    <property type="match status" value="1"/>
</dbReference>
<dbReference type="InterPro" id="IPR013858">
    <property type="entry name" value="Peptidase_M10B_C"/>
</dbReference>
<dbReference type="PRINTS" id="PR00313">
    <property type="entry name" value="CABNDNGRPT"/>
</dbReference>
<dbReference type="Pfam" id="PF00353">
    <property type="entry name" value="HemolysinCabind"/>
    <property type="match status" value="1"/>
</dbReference>
<dbReference type="InterPro" id="IPR011049">
    <property type="entry name" value="Serralysin-like_metalloprot_C"/>
</dbReference>
<keyword evidence="4" id="KW-0677">Repeat</keyword>
<evidence type="ECO:0000313" key="6">
    <source>
        <dbReference type="EMBL" id="MSU89517.1"/>
    </source>
</evidence>
<evidence type="ECO:0000256" key="1">
    <source>
        <dbReference type="ARBA" id="ARBA00001913"/>
    </source>
</evidence>
<dbReference type="EMBL" id="WIND01000004">
    <property type="protein sequence ID" value="MSU89517.1"/>
    <property type="molecule type" value="Genomic_DNA"/>
</dbReference>
<dbReference type="InterPro" id="IPR001343">
    <property type="entry name" value="Hemolysn_Ca-bd"/>
</dbReference>
<comment type="subcellular location">
    <subcellularLocation>
        <location evidence="2">Secreted</location>
    </subcellularLocation>
</comment>